<feature type="binding site" evidence="9">
    <location>
        <position position="145"/>
    </location>
    <ligand>
        <name>Zn(2+)</name>
        <dbReference type="ChEBI" id="CHEBI:29105"/>
        <label>1</label>
    </ligand>
</feature>
<reference evidence="11 12" key="1">
    <citation type="submission" date="2017-02" db="EMBL/GenBank/DDBJ databases">
        <title>Complete genome sequence of Brachyspira hampsonii genomovar I strain NSH-16 (ATCC BAA-2463).</title>
        <authorList>
            <person name="Mirajkar N.S."/>
            <person name="Gebhart C.J."/>
        </authorList>
    </citation>
    <scope>NUCLEOTIDE SEQUENCE [LARGE SCALE GENOMIC DNA]</scope>
    <source>
        <strain evidence="11 12">NSH-16</strain>
    </source>
</reference>
<dbReference type="Gene3D" id="3.30.70.360">
    <property type="match status" value="1"/>
</dbReference>
<keyword evidence="5 9" id="KW-0862">Zinc</keyword>
<dbReference type="GO" id="GO:0008237">
    <property type="term" value="F:metallopeptidase activity"/>
    <property type="evidence" value="ECO:0007669"/>
    <property type="project" value="UniProtKB-KW"/>
</dbReference>
<dbReference type="NCBIfam" id="NF009920">
    <property type="entry name" value="PRK13381.1"/>
    <property type="match status" value="1"/>
</dbReference>
<dbReference type="SUPFAM" id="SSF55031">
    <property type="entry name" value="Bacterial exopeptidase dimerisation domain"/>
    <property type="match status" value="1"/>
</dbReference>
<dbReference type="EMBL" id="CP019914">
    <property type="protein sequence ID" value="ASJ22741.1"/>
    <property type="molecule type" value="Genomic_DNA"/>
</dbReference>
<name>A0AAC9TVE3_9SPIR</name>
<evidence type="ECO:0000313" key="11">
    <source>
        <dbReference type="EMBL" id="ASJ22741.1"/>
    </source>
</evidence>
<accession>A0AAC9TVE3</accession>
<evidence type="ECO:0000256" key="2">
    <source>
        <dbReference type="ARBA" id="ARBA00022670"/>
    </source>
</evidence>
<feature type="domain" description="Peptidase M20 dimerisation" evidence="10">
    <location>
        <begin position="211"/>
        <end position="308"/>
    </location>
</feature>
<keyword evidence="2" id="KW-0645">Protease</keyword>
<evidence type="ECO:0000313" key="12">
    <source>
        <dbReference type="Proteomes" id="UP000264880"/>
    </source>
</evidence>
<evidence type="ECO:0000256" key="6">
    <source>
        <dbReference type="ARBA" id="ARBA00023049"/>
    </source>
</evidence>
<gene>
    <name evidence="11" type="ORF">BHAMNSH16_01905</name>
</gene>
<dbReference type="Pfam" id="PF07687">
    <property type="entry name" value="M20_dimer"/>
    <property type="match status" value="1"/>
</dbReference>
<feature type="binding site" evidence="9">
    <location>
        <position position="384"/>
    </location>
    <ligand>
        <name>Zn(2+)</name>
        <dbReference type="ChEBI" id="CHEBI:29105"/>
        <label>2</label>
    </ligand>
</feature>
<keyword evidence="3 9" id="KW-0479">Metal-binding</keyword>
<dbReference type="GO" id="GO:0008270">
    <property type="term" value="F:zinc ion binding"/>
    <property type="evidence" value="ECO:0007669"/>
    <property type="project" value="InterPro"/>
</dbReference>
<dbReference type="Gene3D" id="3.40.630.10">
    <property type="entry name" value="Zn peptidases"/>
    <property type="match status" value="1"/>
</dbReference>
<dbReference type="NCBIfam" id="NF003976">
    <property type="entry name" value="PRK05469.1"/>
    <property type="match status" value="1"/>
</dbReference>
<dbReference type="Pfam" id="PF01546">
    <property type="entry name" value="Peptidase_M20"/>
    <property type="match status" value="1"/>
</dbReference>
<feature type="active site" description="Proton acceptor" evidence="8">
    <location>
        <position position="178"/>
    </location>
</feature>
<dbReference type="PANTHER" id="PTHR42994:SF1">
    <property type="entry name" value="PEPTIDASE T"/>
    <property type="match status" value="1"/>
</dbReference>
<comment type="similarity">
    <text evidence="1">Belongs to the peptidase M20B family.</text>
</comment>
<dbReference type="GO" id="GO:0006518">
    <property type="term" value="P:peptide metabolic process"/>
    <property type="evidence" value="ECO:0007669"/>
    <property type="project" value="InterPro"/>
</dbReference>
<dbReference type="InterPro" id="IPR001261">
    <property type="entry name" value="ArgE/DapE_CS"/>
</dbReference>
<dbReference type="InterPro" id="IPR002933">
    <property type="entry name" value="Peptidase_M20"/>
</dbReference>
<evidence type="ECO:0000256" key="9">
    <source>
        <dbReference type="PIRSR" id="PIRSR037215-2"/>
    </source>
</evidence>
<keyword evidence="4" id="KW-0378">Hydrolase</keyword>
<dbReference type="InterPro" id="IPR036264">
    <property type="entry name" value="Bact_exopeptidase_dim_dom"/>
</dbReference>
<feature type="binding site" evidence="9">
    <location>
        <position position="83"/>
    </location>
    <ligand>
        <name>Zn(2+)</name>
        <dbReference type="ChEBI" id="CHEBI:29105"/>
        <label>1</label>
    </ligand>
</feature>
<feature type="binding site" evidence="9">
    <location>
        <position position="202"/>
    </location>
    <ligand>
        <name>Zn(2+)</name>
        <dbReference type="ChEBI" id="CHEBI:29105"/>
        <label>1</label>
    </ligand>
</feature>
<dbReference type="PROSITE" id="PS00759">
    <property type="entry name" value="ARGE_DAPE_CPG2_2"/>
    <property type="match status" value="1"/>
</dbReference>
<evidence type="ECO:0000256" key="8">
    <source>
        <dbReference type="PIRSR" id="PIRSR037215-1"/>
    </source>
</evidence>
<dbReference type="InterPro" id="IPR010161">
    <property type="entry name" value="Peptidase_M20B"/>
</dbReference>
<dbReference type="GO" id="GO:0006508">
    <property type="term" value="P:proteolysis"/>
    <property type="evidence" value="ECO:0007669"/>
    <property type="project" value="UniProtKB-UniRule"/>
</dbReference>
<dbReference type="InterPro" id="IPR011650">
    <property type="entry name" value="Peptidase_M20_dimer"/>
</dbReference>
<keyword evidence="12" id="KW-1185">Reference proteome</keyword>
<keyword evidence="6" id="KW-0482">Metalloprotease</keyword>
<evidence type="ECO:0000256" key="4">
    <source>
        <dbReference type="ARBA" id="ARBA00022801"/>
    </source>
</evidence>
<evidence type="ECO:0000259" key="10">
    <source>
        <dbReference type="Pfam" id="PF07687"/>
    </source>
</evidence>
<sequence length="412" mass="45970">MSNEDIKKFQIDSFFKYVKIPSQSKGGSDTIPSSEGQMKLAEVLANDLKTLGLQNIILNNNAIVTAILPKNKDNVHSVGFLAHLDTVDIGLYGNVNPQILTFKGEDFYLNKEKNIIFKVSEHPEIKNYLNEDIIFSDGTSVLGADNKAAISTIMSALKYIIENNIEHGDIHIAFVPDEEIGLLGSKALDLNIFKPDFAYTIDSCEIGEVVYETFNAASAIIDIEGVTAHPMSAKNVLVNPILIAIDIANEFDRKETPECTEKKEGYIWIQGISGNQRNASLRLSIRDHDKTLYENKKLKVKEAVEKYKKLYPKANIELNIQDVYSNIADSIKGDRFAIDIIYEAMENLNIEPKTLSMRGGTDGSVLSSRGLLTPNYFTGAHNFHSIYEFLPLSSFYKSLETTIEIIKIISSK</sequence>
<protein>
    <recommendedName>
        <fullName evidence="7">Peptidase T</fullName>
        <ecNumber evidence="7">3.4.11.4</ecNumber>
    </recommendedName>
</protein>
<dbReference type="PANTHER" id="PTHR42994">
    <property type="entry name" value="PEPTIDASE T"/>
    <property type="match status" value="1"/>
</dbReference>
<comment type="cofactor">
    <cofactor evidence="9">
        <name>Zn(2+)</name>
        <dbReference type="ChEBI" id="CHEBI:29105"/>
    </cofactor>
    <text evidence="9">Binds 2 Zn(2+) ions per subunit.</text>
</comment>
<evidence type="ECO:0000256" key="5">
    <source>
        <dbReference type="ARBA" id="ARBA00022833"/>
    </source>
</evidence>
<dbReference type="GO" id="GO:0045148">
    <property type="term" value="F:tripeptide aminopeptidase activity"/>
    <property type="evidence" value="ECO:0007669"/>
    <property type="project" value="UniProtKB-UniRule"/>
</dbReference>
<dbReference type="SUPFAM" id="SSF53187">
    <property type="entry name" value="Zn-dependent exopeptidases"/>
    <property type="match status" value="1"/>
</dbReference>
<feature type="binding site" evidence="9">
    <location>
        <position position="145"/>
    </location>
    <ligand>
        <name>Zn(2+)</name>
        <dbReference type="ChEBI" id="CHEBI:29105"/>
        <label>2</label>
    </ligand>
</feature>
<proteinExistence type="inferred from homology"/>
<dbReference type="KEGG" id="bhp:BHAMNSH16_01905"/>
<dbReference type="AlphaFoldDB" id="A0AAC9TVE3"/>
<evidence type="ECO:0000256" key="7">
    <source>
        <dbReference type="NCBIfam" id="TIGR01882"/>
    </source>
</evidence>
<feature type="active site" evidence="8">
    <location>
        <position position="85"/>
    </location>
</feature>
<evidence type="ECO:0000256" key="1">
    <source>
        <dbReference type="ARBA" id="ARBA00009692"/>
    </source>
</evidence>
<organism evidence="11 12">
    <name type="scientific">Brachyspira hampsonii</name>
    <dbReference type="NCBI Taxonomy" id="1287055"/>
    <lineage>
        <taxon>Bacteria</taxon>
        <taxon>Pseudomonadati</taxon>
        <taxon>Spirochaetota</taxon>
        <taxon>Spirochaetia</taxon>
        <taxon>Brachyspirales</taxon>
        <taxon>Brachyspiraceae</taxon>
        <taxon>Brachyspira</taxon>
    </lineage>
</organism>
<dbReference type="PIRSF" id="PIRSF037215">
    <property type="entry name" value="Peptidase_M20B"/>
    <property type="match status" value="1"/>
</dbReference>
<dbReference type="Proteomes" id="UP000264880">
    <property type="component" value="Chromosome"/>
</dbReference>
<dbReference type="PROSITE" id="PS00758">
    <property type="entry name" value="ARGE_DAPE_CPG2_1"/>
    <property type="match status" value="1"/>
</dbReference>
<dbReference type="EC" id="3.4.11.4" evidence="7"/>
<feature type="binding site" evidence="9">
    <location>
        <position position="179"/>
    </location>
    <ligand>
        <name>Zn(2+)</name>
        <dbReference type="ChEBI" id="CHEBI:29105"/>
        <label>2</label>
    </ligand>
</feature>
<dbReference type="NCBIfam" id="TIGR01882">
    <property type="entry name" value="peptidase-T"/>
    <property type="match status" value="1"/>
</dbReference>
<evidence type="ECO:0000256" key="3">
    <source>
        <dbReference type="ARBA" id="ARBA00022723"/>
    </source>
</evidence>